<accession>X1NS97</accession>
<feature type="non-terminal residue" evidence="1">
    <location>
        <position position="1"/>
    </location>
</feature>
<evidence type="ECO:0008006" key="2">
    <source>
        <dbReference type="Google" id="ProtNLM"/>
    </source>
</evidence>
<evidence type="ECO:0000313" key="1">
    <source>
        <dbReference type="EMBL" id="GAI21519.1"/>
    </source>
</evidence>
<dbReference type="EMBL" id="BARV01021254">
    <property type="protein sequence ID" value="GAI21519.1"/>
    <property type="molecule type" value="Genomic_DNA"/>
</dbReference>
<dbReference type="AlphaFoldDB" id="X1NS97"/>
<protein>
    <recommendedName>
        <fullName evidence="2">Transposase IS4-like domain-containing protein</fullName>
    </recommendedName>
</protein>
<name>X1NS97_9ZZZZ</name>
<proteinExistence type="predicted"/>
<reference evidence="1" key="1">
    <citation type="journal article" date="2014" name="Front. Microbiol.">
        <title>High frequency of phylogenetically diverse reductive dehalogenase-homologous genes in deep subseafloor sedimentary metagenomes.</title>
        <authorList>
            <person name="Kawai M."/>
            <person name="Futagami T."/>
            <person name="Toyoda A."/>
            <person name="Takaki Y."/>
            <person name="Nishi S."/>
            <person name="Hori S."/>
            <person name="Arai W."/>
            <person name="Tsubouchi T."/>
            <person name="Morono Y."/>
            <person name="Uchiyama I."/>
            <person name="Ito T."/>
            <person name="Fujiyama A."/>
            <person name="Inagaki F."/>
            <person name="Takami H."/>
        </authorList>
    </citation>
    <scope>NUCLEOTIDE SEQUENCE</scope>
    <source>
        <strain evidence="1">Expedition CK06-06</strain>
    </source>
</reference>
<organism evidence="1">
    <name type="scientific">marine sediment metagenome</name>
    <dbReference type="NCBI Taxonomy" id="412755"/>
    <lineage>
        <taxon>unclassified sequences</taxon>
        <taxon>metagenomes</taxon>
        <taxon>ecological metagenomes</taxon>
    </lineage>
</organism>
<gene>
    <name evidence="1" type="ORF">S06H3_35248</name>
</gene>
<sequence>LFRELKQGWNLSKIPIKKKSAIVSHTILTLLMYSLNACFQTKLGRALTNKGIRRLRDEDMSTIHKLIVFSGEYFAIFDVEEYSIILRAPPKIFFRIDPDEAKRRLGLAD</sequence>
<comment type="caution">
    <text evidence="1">The sequence shown here is derived from an EMBL/GenBank/DDBJ whole genome shotgun (WGS) entry which is preliminary data.</text>
</comment>